<dbReference type="EMBL" id="JAIWYP010000001">
    <property type="protein sequence ID" value="KAH3880633.1"/>
    <property type="molecule type" value="Genomic_DNA"/>
</dbReference>
<dbReference type="Proteomes" id="UP000828390">
    <property type="component" value="Unassembled WGS sequence"/>
</dbReference>
<evidence type="ECO:0000256" key="1">
    <source>
        <dbReference type="SAM" id="Phobius"/>
    </source>
</evidence>
<proteinExistence type="predicted"/>
<keyword evidence="1" id="KW-0472">Membrane</keyword>
<sequence length="108" mass="12607">MIEFEGVCLNLCPEWHRYSFTNTCLKDVYVIIALVSILAILVFFCSYFREVVADYVRVWSLMAIWNPDVTDTFLIILKELQHFELEMIDDDAAVFDDPDAVCEEETLL</sequence>
<keyword evidence="3" id="KW-1185">Reference proteome</keyword>
<reference evidence="2" key="1">
    <citation type="journal article" date="2019" name="bioRxiv">
        <title>The Genome of the Zebra Mussel, Dreissena polymorpha: A Resource for Invasive Species Research.</title>
        <authorList>
            <person name="McCartney M.A."/>
            <person name="Auch B."/>
            <person name="Kono T."/>
            <person name="Mallez S."/>
            <person name="Zhang Y."/>
            <person name="Obille A."/>
            <person name="Becker A."/>
            <person name="Abrahante J.E."/>
            <person name="Garbe J."/>
            <person name="Badalamenti J.P."/>
            <person name="Herman A."/>
            <person name="Mangelson H."/>
            <person name="Liachko I."/>
            <person name="Sullivan S."/>
            <person name="Sone E.D."/>
            <person name="Koren S."/>
            <person name="Silverstein K.A.T."/>
            <person name="Beckman K.B."/>
            <person name="Gohl D.M."/>
        </authorList>
    </citation>
    <scope>NUCLEOTIDE SEQUENCE</scope>
    <source>
        <strain evidence="2">Duluth1</strain>
        <tissue evidence="2">Whole animal</tissue>
    </source>
</reference>
<name>A0A9D4RVS0_DREPO</name>
<dbReference type="AlphaFoldDB" id="A0A9D4RVS0"/>
<organism evidence="2 3">
    <name type="scientific">Dreissena polymorpha</name>
    <name type="common">Zebra mussel</name>
    <name type="synonym">Mytilus polymorpha</name>
    <dbReference type="NCBI Taxonomy" id="45954"/>
    <lineage>
        <taxon>Eukaryota</taxon>
        <taxon>Metazoa</taxon>
        <taxon>Spiralia</taxon>
        <taxon>Lophotrochozoa</taxon>
        <taxon>Mollusca</taxon>
        <taxon>Bivalvia</taxon>
        <taxon>Autobranchia</taxon>
        <taxon>Heteroconchia</taxon>
        <taxon>Euheterodonta</taxon>
        <taxon>Imparidentia</taxon>
        <taxon>Neoheterodontei</taxon>
        <taxon>Myida</taxon>
        <taxon>Dreissenoidea</taxon>
        <taxon>Dreissenidae</taxon>
        <taxon>Dreissena</taxon>
    </lineage>
</organism>
<evidence type="ECO:0000313" key="3">
    <source>
        <dbReference type="Proteomes" id="UP000828390"/>
    </source>
</evidence>
<comment type="caution">
    <text evidence="2">The sequence shown here is derived from an EMBL/GenBank/DDBJ whole genome shotgun (WGS) entry which is preliminary data.</text>
</comment>
<reference evidence="2" key="2">
    <citation type="submission" date="2020-11" db="EMBL/GenBank/DDBJ databases">
        <authorList>
            <person name="McCartney M.A."/>
            <person name="Auch B."/>
            <person name="Kono T."/>
            <person name="Mallez S."/>
            <person name="Becker A."/>
            <person name="Gohl D.M."/>
            <person name="Silverstein K.A.T."/>
            <person name="Koren S."/>
            <person name="Bechman K.B."/>
            <person name="Herman A."/>
            <person name="Abrahante J.E."/>
            <person name="Garbe J."/>
        </authorList>
    </citation>
    <scope>NUCLEOTIDE SEQUENCE</scope>
    <source>
        <strain evidence="2">Duluth1</strain>
        <tissue evidence="2">Whole animal</tissue>
    </source>
</reference>
<gene>
    <name evidence="2" type="ORF">DPMN_004552</name>
</gene>
<accession>A0A9D4RVS0</accession>
<feature type="transmembrane region" description="Helical" evidence="1">
    <location>
        <begin position="28"/>
        <end position="48"/>
    </location>
</feature>
<keyword evidence="1" id="KW-1133">Transmembrane helix</keyword>
<keyword evidence="1" id="KW-0812">Transmembrane</keyword>
<protein>
    <submittedName>
        <fullName evidence="2">Uncharacterized protein</fullName>
    </submittedName>
</protein>
<evidence type="ECO:0000313" key="2">
    <source>
        <dbReference type="EMBL" id="KAH3880633.1"/>
    </source>
</evidence>